<dbReference type="AlphaFoldDB" id="A0A0V1GCW4"/>
<dbReference type="Proteomes" id="UP000055024">
    <property type="component" value="Unassembled WGS sequence"/>
</dbReference>
<dbReference type="EMBL" id="JYDP01003173">
    <property type="protein sequence ID" value="KRY96063.1"/>
    <property type="molecule type" value="Genomic_DNA"/>
</dbReference>
<evidence type="ECO:0000313" key="2">
    <source>
        <dbReference type="Proteomes" id="UP000055024"/>
    </source>
</evidence>
<protein>
    <submittedName>
        <fullName evidence="1">Uncharacterized protein</fullName>
    </submittedName>
</protein>
<proteinExistence type="predicted"/>
<keyword evidence="2" id="KW-1185">Reference proteome</keyword>
<organism evidence="1 2">
    <name type="scientific">Trichinella zimbabwensis</name>
    <dbReference type="NCBI Taxonomy" id="268475"/>
    <lineage>
        <taxon>Eukaryota</taxon>
        <taxon>Metazoa</taxon>
        <taxon>Ecdysozoa</taxon>
        <taxon>Nematoda</taxon>
        <taxon>Enoplea</taxon>
        <taxon>Dorylaimia</taxon>
        <taxon>Trichinellida</taxon>
        <taxon>Trichinellidae</taxon>
        <taxon>Trichinella</taxon>
    </lineage>
</organism>
<comment type="caution">
    <text evidence="1">The sequence shown here is derived from an EMBL/GenBank/DDBJ whole genome shotgun (WGS) entry which is preliminary data.</text>
</comment>
<evidence type="ECO:0000313" key="1">
    <source>
        <dbReference type="EMBL" id="KRY96063.1"/>
    </source>
</evidence>
<gene>
    <name evidence="1" type="ORF">T11_18464</name>
</gene>
<reference evidence="1 2" key="1">
    <citation type="submission" date="2015-01" db="EMBL/GenBank/DDBJ databases">
        <title>Evolution of Trichinella species and genotypes.</title>
        <authorList>
            <person name="Korhonen P.K."/>
            <person name="Edoardo P."/>
            <person name="Giuseppe L.R."/>
            <person name="Gasser R.B."/>
        </authorList>
    </citation>
    <scope>NUCLEOTIDE SEQUENCE [LARGE SCALE GENOMIC DNA]</scope>
    <source>
        <strain evidence="1">ISS1029</strain>
    </source>
</reference>
<name>A0A0V1GCW4_9BILA</name>
<accession>A0A0V1GCW4</accession>
<sequence length="30" mass="3623">MFLHVIFNNRKLNDQSKEDLQKTLTPETDF</sequence>